<evidence type="ECO:0000256" key="1">
    <source>
        <dbReference type="SAM" id="Phobius"/>
    </source>
</evidence>
<feature type="non-terminal residue" evidence="2">
    <location>
        <position position="1"/>
    </location>
</feature>
<organism evidence="2 3">
    <name type="scientific">Vavraia culicis (isolate floridensis)</name>
    <name type="common">Microsporidian parasite</name>
    <dbReference type="NCBI Taxonomy" id="948595"/>
    <lineage>
        <taxon>Eukaryota</taxon>
        <taxon>Fungi</taxon>
        <taxon>Fungi incertae sedis</taxon>
        <taxon>Microsporidia</taxon>
        <taxon>Pleistophoridae</taxon>
        <taxon>Vavraia</taxon>
    </lineage>
</organism>
<keyword evidence="3" id="KW-1185">Reference proteome</keyword>
<keyword evidence="1" id="KW-0812">Transmembrane</keyword>
<dbReference type="OrthoDB" id="2191737at2759"/>
<dbReference type="SUPFAM" id="SSF103473">
    <property type="entry name" value="MFS general substrate transporter"/>
    <property type="match status" value="1"/>
</dbReference>
<dbReference type="AlphaFoldDB" id="L2GUV0"/>
<accession>L2GUV0</accession>
<evidence type="ECO:0000313" key="3">
    <source>
        <dbReference type="Proteomes" id="UP000011081"/>
    </source>
</evidence>
<dbReference type="VEuPathDB" id="MicrosporidiaDB:VCUG_01346"/>
<dbReference type="GeneID" id="19879225"/>
<keyword evidence="1" id="KW-1133">Transmembrane helix</keyword>
<proteinExistence type="predicted"/>
<dbReference type="EMBL" id="GL877423">
    <property type="protein sequence ID" value="ELA47157.1"/>
    <property type="molecule type" value="Genomic_DNA"/>
</dbReference>
<name>L2GUV0_VAVCU</name>
<feature type="transmembrane region" description="Helical" evidence="1">
    <location>
        <begin position="65"/>
        <end position="84"/>
    </location>
</feature>
<sequence>MRKIFVFHALRTFSPITPFITPFFVEKKQIKNTSFHNSVIPFFFISGFLASLVGPLFVEHFGEKNILIWDTVLDLIFLACFFIIPNGRVAPLVLITCMHGASSSLSLLTKGMLYAEGGSREKTYSTFNVIKRVSSILSSWIGQDLFFASSEYSPALILSILSTTCCLATAFFLTGTVKKAENTLFTTARVLTRDSFTRNYVFFSVLNIIASTIYISFAFYSANIFIERRKNTNLASNVIGRVLYYALLPFRALIFLFIKALSLVMPIKYDPKYDEEKLIFGYVDGIAKIVSVLFSTLLTRRRYETSTLAYISLFLVLLSIVATFLMGYTSTLISSYLCYVFGATLSNTLLMLTHSGFNKAPHLPTLLGINLTISSGIHIGISYFSRWKKMNANQKMYLYLGSSIVLYLVALSVRWTS</sequence>
<keyword evidence="1" id="KW-0472">Membrane</keyword>
<gene>
    <name evidence="2" type="ORF">VCUG_01346</name>
</gene>
<feature type="transmembrane region" description="Helical" evidence="1">
    <location>
        <begin position="363"/>
        <end position="384"/>
    </location>
</feature>
<dbReference type="HOGENOM" id="CLU_051363_0_0_1"/>
<dbReference type="InterPro" id="IPR036259">
    <property type="entry name" value="MFS_trans_sf"/>
</dbReference>
<feature type="transmembrane region" description="Helical" evidence="1">
    <location>
        <begin position="242"/>
        <end position="267"/>
    </location>
</feature>
<dbReference type="Proteomes" id="UP000011081">
    <property type="component" value="Unassembled WGS sequence"/>
</dbReference>
<dbReference type="OMA" id="CFRIYID"/>
<dbReference type="InParanoid" id="L2GUV0"/>
<dbReference type="Gene3D" id="1.20.1250.20">
    <property type="entry name" value="MFS general substrate transporter like domains"/>
    <property type="match status" value="1"/>
</dbReference>
<feature type="transmembrane region" description="Helical" evidence="1">
    <location>
        <begin position="310"/>
        <end position="329"/>
    </location>
</feature>
<reference evidence="3" key="1">
    <citation type="submission" date="2011-03" db="EMBL/GenBank/DDBJ databases">
        <title>The genome sequence of Vavraia culicis strain floridensis.</title>
        <authorList>
            <consortium name="The Broad Institute Genome Sequencing Platform"/>
            <person name="Cuomo C."/>
            <person name="Becnel J."/>
            <person name="Sanscrainte N."/>
            <person name="Young S.K."/>
            <person name="Zeng Q."/>
            <person name="Gargeya S."/>
            <person name="Fitzgerald M."/>
            <person name="Haas B."/>
            <person name="Abouelleil A."/>
            <person name="Alvarado L."/>
            <person name="Arachchi H.M."/>
            <person name="Berlin A."/>
            <person name="Chapman S.B."/>
            <person name="Gearin G."/>
            <person name="Goldberg J."/>
            <person name="Griggs A."/>
            <person name="Gujja S."/>
            <person name="Hansen M."/>
            <person name="Heiman D."/>
            <person name="Howarth C."/>
            <person name="Larimer J."/>
            <person name="Lui A."/>
            <person name="MacDonald P.J.P."/>
            <person name="McCowen C."/>
            <person name="Montmayeur A."/>
            <person name="Murphy C."/>
            <person name="Neiman D."/>
            <person name="Pearson M."/>
            <person name="Priest M."/>
            <person name="Roberts A."/>
            <person name="Saif S."/>
            <person name="Shea T."/>
            <person name="Sisk P."/>
            <person name="Stolte C."/>
            <person name="Sykes S."/>
            <person name="Wortman J."/>
            <person name="Nusbaum C."/>
            <person name="Birren B."/>
        </authorList>
    </citation>
    <scope>NUCLEOTIDE SEQUENCE [LARGE SCALE GENOMIC DNA]</scope>
    <source>
        <strain evidence="3">floridensis</strain>
    </source>
</reference>
<feature type="transmembrane region" description="Helical" evidence="1">
    <location>
        <begin position="279"/>
        <end position="298"/>
    </location>
</feature>
<feature type="transmembrane region" description="Helical" evidence="1">
    <location>
        <begin position="198"/>
        <end position="222"/>
    </location>
</feature>
<feature type="transmembrane region" description="Helical" evidence="1">
    <location>
        <begin position="39"/>
        <end position="58"/>
    </location>
</feature>
<feature type="transmembrane region" description="Helical" evidence="1">
    <location>
        <begin position="396"/>
        <end position="415"/>
    </location>
</feature>
<dbReference type="RefSeq" id="XP_008074364.1">
    <property type="nucleotide sequence ID" value="XM_008076173.1"/>
</dbReference>
<feature type="transmembrane region" description="Helical" evidence="1">
    <location>
        <begin position="155"/>
        <end position="177"/>
    </location>
</feature>
<evidence type="ECO:0000313" key="2">
    <source>
        <dbReference type="EMBL" id="ELA47157.1"/>
    </source>
</evidence>
<evidence type="ECO:0008006" key="4">
    <source>
        <dbReference type="Google" id="ProtNLM"/>
    </source>
</evidence>
<protein>
    <recommendedName>
        <fullName evidence="4">Major facilitator superfamily associated domain-containing protein</fullName>
    </recommendedName>
</protein>